<feature type="domain" description="ABM" evidence="1">
    <location>
        <begin position="8"/>
        <end position="70"/>
    </location>
</feature>
<dbReference type="Proteomes" id="UP000664761">
    <property type="component" value="Unassembled WGS sequence"/>
</dbReference>
<dbReference type="InterPro" id="IPR011008">
    <property type="entry name" value="Dimeric_a/b-barrel"/>
</dbReference>
<comment type="caution">
    <text evidence="2">The sequence shown here is derived from an EMBL/GenBank/DDBJ whole genome shotgun (WGS) entry which is preliminary data.</text>
</comment>
<dbReference type="GO" id="GO:0004497">
    <property type="term" value="F:monooxygenase activity"/>
    <property type="evidence" value="ECO:0007669"/>
    <property type="project" value="UniProtKB-KW"/>
</dbReference>
<reference evidence="2 3" key="1">
    <citation type="submission" date="2021-03" db="EMBL/GenBank/DDBJ databases">
        <title>Sneathiella sp. CAU 1612 isolated from Kang Won-do.</title>
        <authorList>
            <person name="Kim W."/>
        </authorList>
    </citation>
    <scope>NUCLEOTIDE SEQUENCE [LARGE SCALE GENOMIC DNA]</scope>
    <source>
        <strain evidence="2 3">CAU 1612</strain>
    </source>
</reference>
<keyword evidence="2" id="KW-0503">Monooxygenase</keyword>
<evidence type="ECO:0000259" key="1">
    <source>
        <dbReference type="Pfam" id="PF03992"/>
    </source>
</evidence>
<name>A0ABS3F525_9PROT</name>
<dbReference type="Pfam" id="PF03992">
    <property type="entry name" value="ABM"/>
    <property type="match status" value="1"/>
</dbReference>
<keyword evidence="2" id="KW-0560">Oxidoreductase</keyword>
<accession>A0ABS3F525</accession>
<protein>
    <submittedName>
        <fullName evidence="2">Antibiotic biosynthesis monooxygenase</fullName>
    </submittedName>
</protein>
<dbReference type="SUPFAM" id="SSF54909">
    <property type="entry name" value="Dimeric alpha+beta barrel"/>
    <property type="match status" value="1"/>
</dbReference>
<dbReference type="RefSeq" id="WP_207043776.1">
    <property type="nucleotide sequence ID" value="NZ_JAFLNC010000002.1"/>
</dbReference>
<dbReference type="EMBL" id="JAFLNC010000002">
    <property type="protein sequence ID" value="MBO0333443.1"/>
    <property type="molecule type" value="Genomic_DNA"/>
</dbReference>
<dbReference type="Gene3D" id="3.30.70.100">
    <property type="match status" value="1"/>
</dbReference>
<evidence type="ECO:0000313" key="2">
    <source>
        <dbReference type="EMBL" id="MBO0333443.1"/>
    </source>
</evidence>
<evidence type="ECO:0000313" key="3">
    <source>
        <dbReference type="Proteomes" id="UP000664761"/>
    </source>
</evidence>
<dbReference type="InterPro" id="IPR007138">
    <property type="entry name" value="ABM_dom"/>
</dbReference>
<gene>
    <name evidence="2" type="ORF">J0X12_07455</name>
</gene>
<organism evidence="2 3">
    <name type="scientific">Sneathiella sedimenti</name>
    <dbReference type="NCBI Taxonomy" id="2816034"/>
    <lineage>
        <taxon>Bacteria</taxon>
        <taxon>Pseudomonadati</taxon>
        <taxon>Pseudomonadota</taxon>
        <taxon>Alphaproteobacteria</taxon>
        <taxon>Sneathiellales</taxon>
        <taxon>Sneathiellaceae</taxon>
        <taxon>Sneathiella</taxon>
    </lineage>
</organism>
<sequence length="119" mass="13308">MTGHVYWMFDLEIKDGEYETFEALMKEMVAATEANEPGALDYEWSVSEDKKTCHILERYADSAATMVHMGNFGKNFGRRFMAVLKPRSVTLYGNPSEEVVKALGAMSPVVMTPVGGFSR</sequence>
<proteinExistence type="predicted"/>
<keyword evidence="3" id="KW-1185">Reference proteome</keyword>